<dbReference type="InterPro" id="IPR050107">
    <property type="entry name" value="ABC_carbohydrate_import_ATPase"/>
</dbReference>
<accession>A0ABV6KQS7</accession>
<dbReference type="PROSITE" id="PS50893">
    <property type="entry name" value="ABC_TRANSPORTER_2"/>
    <property type="match status" value="2"/>
</dbReference>
<dbReference type="PANTHER" id="PTHR43790">
    <property type="entry name" value="CARBOHYDRATE TRANSPORT ATP-BINDING PROTEIN MG119-RELATED"/>
    <property type="match status" value="1"/>
</dbReference>
<organism evidence="4 5">
    <name type="scientific">Robertmurraya beringensis</name>
    <dbReference type="NCBI Taxonomy" id="641660"/>
    <lineage>
        <taxon>Bacteria</taxon>
        <taxon>Bacillati</taxon>
        <taxon>Bacillota</taxon>
        <taxon>Bacilli</taxon>
        <taxon>Bacillales</taxon>
        <taxon>Bacillaceae</taxon>
        <taxon>Robertmurraya</taxon>
    </lineage>
</organism>
<dbReference type="InterPro" id="IPR003593">
    <property type="entry name" value="AAA+_ATPase"/>
</dbReference>
<dbReference type="InterPro" id="IPR017871">
    <property type="entry name" value="ABC_transporter-like_CS"/>
</dbReference>
<protein>
    <submittedName>
        <fullName evidence="4">ABC transporter ATP-binding protein</fullName>
    </submittedName>
</protein>
<dbReference type="Gene3D" id="3.40.50.300">
    <property type="entry name" value="P-loop containing nucleotide triphosphate hydrolases"/>
    <property type="match status" value="2"/>
</dbReference>
<evidence type="ECO:0000313" key="5">
    <source>
        <dbReference type="Proteomes" id="UP001589738"/>
    </source>
</evidence>
<comment type="caution">
    <text evidence="4">The sequence shown here is derived from an EMBL/GenBank/DDBJ whole genome shotgun (WGS) entry which is preliminary data.</text>
</comment>
<dbReference type="GO" id="GO:0005524">
    <property type="term" value="F:ATP binding"/>
    <property type="evidence" value="ECO:0007669"/>
    <property type="project" value="UniProtKB-KW"/>
</dbReference>
<reference evidence="4 5" key="1">
    <citation type="submission" date="2024-09" db="EMBL/GenBank/DDBJ databases">
        <authorList>
            <person name="Sun Q."/>
            <person name="Mori K."/>
        </authorList>
    </citation>
    <scope>NUCLEOTIDE SEQUENCE [LARGE SCALE GENOMIC DNA]</scope>
    <source>
        <strain evidence="4 5">CGMCC 1.9126</strain>
    </source>
</reference>
<evidence type="ECO:0000256" key="1">
    <source>
        <dbReference type="ARBA" id="ARBA00022741"/>
    </source>
</evidence>
<dbReference type="PROSITE" id="PS00211">
    <property type="entry name" value="ABC_TRANSPORTER_1"/>
    <property type="match status" value="2"/>
</dbReference>
<dbReference type="InterPro" id="IPR003439">
    <property type="entry name" value="ABC_transporter-like_ATP-bd"/>
</dbReference>
<keyword evidence="2 4" id="KW-0067">ATP-binding</keyword>
<keyword evidence="1" id="KW-0547">Nucleotide-binding</keyword>
<feature type="domain" description="ABC transporter" evidence="3">
    <location>
        <begin position="256"/>
        <end position="500"/>
    </location>
</feature>
<dbReference type="CDD" id="cd03216">
    <property type="entry name" value="ABC_Carb_Monos_I"/>
    <property type="match status" value="1"/>
</dbReference>
<dbReference type="Proteomes" id="UP001589738">
    <property type="component" value="Unassembled WGS sequence"/>
</dbReference>
<dbReference type="SUPFAM" id="SSF52540">
    <property type="entry name" value="P-loop containing nucleoside triphosphate hydrolases"/>
    <property type="match status" value="2"/>
</dbReference>
<gene>
    <name evidence="4" type="ORF">ACFFHF_10555</name>
</gene>
<evidence type="ECO:0000256" key="2">
    <source>
        <dbReference type="ARBA" id="ARBA00022840"/>
    </source>
</evidence>
<evidence type="ECO:0000259" key="3">
    <source>
        <dbReference type="PROSITE" id="PS50893"/>
    </source>
</evidence>
<dbReference type="EMBL" id="JBHLUU010000031">
    <property type="protein sequence ID" value="MFC0475683.1"/>
    <property type="molecule type" value="Genomic_DNA"/>
</dbReference>
<dbReference type="RefSeq" id="WP_340902614.1">
    <property type="nucleotide sequence ID" value="NZ_JBHLUU010000031.1"/>
</dbReference>
<dbReference type="CDD" id="cd03215">
    <property type="entry name" value="ABC_Carb_Monos_II"/>
    <property type="match status" value="1"/>
</dbReference>
<dbReference type="SMART" id="SM00382">
    <property type="entry name" value="AAA"/>
    <property type="match status" value="2"/>
</dbReference>
<sequence length="512" mass="56585">MTYRLEMKEMTKKYGDFLANDGISIQLKKGEVLAIVGENGAGKTTLMRMLYGLEQPTSGEIKLNGKQAQFFGPQNAIEQGIGMVHQHFMLFSDFTVTENIVIGHEPIKNGFFNRKMAAEQVQKLSDQYKIQVNPSKKAGDCSVGEQQRIEILKVLYQGAEIIILDEPTAVLTPFEVDELLKTIRFLADQGKSIILITHKLPEVMKVADHVTVLRNGRVTGNVKKEDTSIDQLATMMVGRELQQLSERNQLNGEPLLELEAVSIKGKSSKPVLDQLSLTVHRGEIVGIAGVSGNGQSELIQAISGLTTVDQGDIRLSGTNLVGKSVAFRRNEGLAHIPEDRFLWGAAKDATIEETGVMGYYHKKAFNKYTFILKNSFREVVKTWIDRFEIKAKSVDDKSGNLSGGNLQKLIVARELGFETDFLIAAEPTRGVDIGAMEYIHEAILEKRNRGDGILLVSSELSEILLLSDRIAVMFEGKIVDILDRKDATEERLSVLMAGGKEDESSAKNTTTA</sequence>
<dbReference type="Pfam" id="PF00005">
    <property type="entry name" value="ABC_tran"/>
    <property type="match status" value="2"/>
</dbReference>
<feature type="domain" description="ABC transporter" evidence="3">
    <location>
        <begin position="5"/>
        <end position="240"/>
    </location>
</feature>
<name>A0ABV6KQS7_9BACI</name>
<proteinExistence type="predicted"/>
<evidence type="ECO:0000313" key="4">
    <source>
        <dbReference type="EMBL" id="MFC0475683.1"/>
    </source>
</evidence>
<dbReference type="PANTHER" id="PTHR43790:SF4">
    <property type="entry name" value="GUANOSINE IMPORT ATP-BINDING PROTEIN NUPO"/>
    <property type="match status" value="1"/>
</dbReference>
<dbReference type="InterPro" id="IPR027417">
    <property type="entry name" value="P-loop_NTPase"/>
</dbReference>
<keyword evidence="5" id="KW-1185">Reference proteome</keyword>